<dbReference type="AlphaFoldDB" id="A0A7W8E2K4"/>
<evidence type="ECO:0000256" key="4">
    <source>
        <dbReference type="ARBA" id="ARBA00022741"/>
    </source>
</evidence>
<dbReference type="GO" id="GO:0004674">
    <property type="term" value="F:protein serine/threonine kinase activity"/>
    <property type="evidence" value="ECO:0007669"/>
    <property type="project" value="UniProtKB-KW"/>
</dbReference>
<evidence type="ECO:0000313" key="9">
    <source>
        <dbReference type="EMBL" id="MBB5056612.1"/>
    </source>
</evidence>
<dbReference type="PANTHER" id="PTHR43289">
    <property type="entry name" value="MITOGEN-ACTIVATED PROTEIN KINASE KINASE KINASE 20-RELATED"/>
    <property type="match status" value="1"/>
</dbReference>
<dbReference type="GO" id="GO:0005524">
    <property type="term" value="F:ATP binding"/>
    <property type="evidence" value="ECO:0007669"/>
    <property type="project" value="UniProtKB-KW"/>
</dbReference>
<dbReference type="Gene3D" id="3.30.200.20">
    <property type="entry name" value="Phosphorylase Kinase, domain 1"/>
    <property type="match status" value="1"/>
</dbReference>
<feature type="domain" description="Protein kinase" evidence="8">
    <location>
        <begin position="12"/>
        <end position="268"/>
    </location>
</feature>
<organism evidence="9 10">
    <name type="scientific">Granulicella aggregans</name>
    <dbReference type="NCBI Taxonomy" id="474949"/>
    <lineage>
        <taxon>Bacteria</taxon>
        <taxon>Pseudomonadati</taxon>
        <taxon>Acidobacteriota</taxon>
        <taxon>Terriglobia</taxon>
        <taxon>Terriglobales</taxon>
        <taxon>Acidobacteriaceae</taxon>
        <taxon>Granulicella</taxon>
    </lineage>
</organism>
<sequence>MQGEVNQRVGDYEILGILGAGGMGRVYRVRNVISDRIEAMKILLPDLAGRSDLADRFLREIKLVASLHHPNIASLCTALTINNQLIMVMEFVDGVTLTQLLERGPIRVPDALNYLDQALAALGYAHGKGIIHRDIKPANMMLTPTGEIKLMDFGIARADTQRQLTQTGTTLGSIDYMSPEQIMGQATDARSDLYSIGVSLYEMVTGQRPFKATSDFELMAAHVKEMPKSPLEMQPWMPARLSEIIMKTIAKAPEDRFQRAEDLRQALRDLPAALPNGFGAGQSPVLTMVEQSTTVPKTFLESRPATIVENNWPAAFAENSRPATMVEAFPSARPQTALLNNAFDDRRMTEVAGTPAYNPQSVALALPKKSNNKLLYAVGGTALALAAAAVPVVRSMHLSDSQKQVETSGATTPTPVPLQQPQPTAPSPVAPSKLTKPPATVGPQPRGTAPAVAPREQASIRGTVVIQPGPQQPARPQLSQEEKDKLDAVETQIDGLKARAASVNASLITMQRSMQQSGMSLRGDMASKQASMNLNLRKAEEAFNAQDPDRATRFANLTEPDLKALETFLGR</sequence>
<protein>
    <recommendedName>
        <fullName evidence="1">non-specific serine/threonine protein kinase</fullName>
        <ecNumber evidence="1">2.7.11.1</ecNumber>
    </recommendedName>
</protein>
<evidence type="ECO:0000256" key="3">
    <source>
        <dbReference type="ARBA" id="ARBA00022679"/>
    </source>
</evidence>
<dbReference type="InterPro" id="IPR000719">
    <property type="entry name" value="Prot_kinase_dom"/>
</dbReference>
<accession>A0A7W8E2K4</accession>
<dbReference type="InterPro" id="IPR011009">
    <property type="entry name" value="Kinase-like_dom_sf"/>
</dbReference>
<proteinExistence type="predicted"/>
<dbReference type="CDD" id="cd14014">
    <property type="entry name" value="STKc_PknB_like"/>
    <property type="match status" value="1"/>
</dbReference>
<evidence type="ECO:0000256" key="1">
    <source>
        <dbReference type="ARBA" id="ARBA00012513"/>
    </source>
</evidence>
<feature type="region of interest" description="Disordered" evidence="7">
    <location>
        <begin position="400"/>
        <end position="483"/>
    </location>
</feature>
<keyword evidence="4" id="KW-0547">Nucleotide-binding</keyword>
<keyword evidence="5 9" id="KW-0418">Kinase</keyword>
<dbReference type="SMART" id="SM00220">
    <property type="entry name" value="S_TKc"/>
    <property type="match status" value="1"/>
</dbReference>
<comment type="caution">
    <text evidence="9">The sequence shown here is derived from an EMBL/GenBank/DDBJ whole genome shotgun (WGS) entry which is preliminary data.</text>
</comment>
<dbReference type="SUPFAM" id="SSF56112">
    <property type="entry name" value="Protein kinase-like (PK-like)"/>
    <property type="match status" value="1"/>
</dbReference>
<dbReference type="Gene3D" id="1.10.510.10">
    <property type="entry name" value="Transferase(Phosphotransferase) domain 1"/>
    <property type="match status" value="1"/>
</dbReference>
<dbReference type="PROSITE" id="PS00108">
    <property type="entry name" value="PROTEIN_KINASE_ST"/>
    <property type="match status" value="1"/>
</dbReference>
<evidence type="ECO:0000256" key="5">
    <source>
        <dbReference type="ARBA" id="ARBA00022777"/>
    </source>
</evidence>
<evidence type="ECO:0000256" key="7">
    <source>
        <dbReference type="SAM" id="MobiDB-lite"/>
    </source>
</evidence>
<dbReference type="PANTHER" id="PTHR43289:SF6">
    <property type="entry name" value="SERINE_THREONINE-PROTEIN KINASE NEKL-3"/>
    <property type="match status" value="1"/>
</dbReference>
<evidence type="ECO:0000256" key="2">
    <source>
        <dbReference type="ARBA" id="ARBA00022527"/>
    </source>
</evidence>
<feature type="compositionally biased region" description="Pro residues" evidence="7">
    <location>
        <begin position="414"/>
        <end position="429"/>
    </location>
</feature>
<reference evidence="9 10" key="1">
    <citation type="submission" date="2020-08" db="EMBL/GenBank/DDBJ databases">
        <title>Genomic Encyclopedia of Type Strains, Phase IV (KMG-V): Genome sequencing to study the core and pangenomes of soil and plant-associated prokaryotes.</title>
        <authorList>
            <person name="Whitman W."/>
        </authorList>
    </citation>
    <scope>NUCLEOTIDE SEQUENCE [LARGE SCALE GENOMIC DNA]</scope>
    <source>
        <strain evidence="9 10">M8UP14</strain>
    </source>
</reference>
<gene>
    <name evidence="9" type="ORF">HDF16_001297</name>
</gene>
<dbReference type="Proteomes" id="UP000540989">
    <property type="component" value="Unassembled WGS sequence"/>
</dbReference>
<evidence type="ECO:0000313" key="10">
    <source>
        <dbReference type="Proteomes" id="UP000540989"/>
    </source>
</evidence>
<evidence type="ECO:0000259" key="8">
    <source>
        <dbReference type="PROSITE" id="PS50011"/>
    </source>
</evidence>
<dbReference type="EC" id="2.7.11.1" evidence="1"/>
<keyword evidence="10" id="KW-1185">Reference proteome</keyword>
<keyword evidence="2" id="KW-0723">Serine/threonine-protein kinase</keyword>
<name>A0A7W8E2K4_9BACT</name>
<dbReference type="InterPro" id="IPR008271">
    <property type="entry name" value="Ser/Thr_kinase_AS"/>
</dbReference>
<keyword evidence="6" id="KW-0067">ATP-binding</keyword>
<dbReference type="RefSeq" id="WP_184214665.1">
    <property type="nucleotide sequence ID" value="NZ_JACHIP010000002.1"/>
</dbReference>
<dbReference type="EMBL" id="JACHIP010000002">
    <property type="protein sequence ID" value="MBB5056612.1"/>
    <property type="molecule type" value="Genomic_DNA"/>
</dbReference>
<evidence type="ECO:0000256" key="6">
    <source>
        <dbReference type="ARBA" id="ARBA00022840"/>
    </source>
</evidence>
<dbReference type="FunFam" id="1.10.510.10:FF:000021">
    <property type="entry name" value="Serine/threonine protein kinase"/>
    <property type="match status" value="1"/>
</dbReference>
<dbReference type="PROSITE" id="PS50011">
    <property type="entry name" value="PROTEIN_KINASE_DOM"/>
    <property type="match status" value="1"/>
</dbReference>
<feature type="compositionally biased region" description="Polar residues" evidence="7">
    <location>
        <begin position="400"/>
        <end position="410"/>
    </location>
</feature>
<keyword evidence="3 9" id="KW-0808">Transferase</keyword>
<dbReference type="Pfam" id="PF00069">
    <property type="entry name" value="Pkinase"/>
    <property type="match status" value="1"/>
</dbReference>